<dbReference type="CDD" id="cd02522">
    <property type="entry name" value="GT_2_like_a"/>
    <property type="match status" value="1"/>
</dbReference>
<keyword evidence="5" id="KW-0472">Membrane</keyword>
<keyword evidence="2" id="KW-1003">Cell membrane</keyword>
<evidence type="ECO:0000256" key="1">
    <source>
        <dbReference type="ARBA" id="ARBA00004236"/>
    </source>
</evidence>
<evidence type="ECO:0000256" key="4">
    <source>
        <dbReference type="ARBA" id="ARBA00022679"/>
    </source>
</evidence>
<name>A0ABU3AAA9_9FLAO</name>
<dbReference type="Proteomes" id="UP001255246">
    <property type="component" value="Unassembled WGS sequence"/>
</dbReference>
<evidence type="ECO:0000256" key="5">
    <source>
        <dbReference type="ARBA" id="ARBA00023136"/>
    </source>
</evidence>
<evidence type="ECO:0000256" key="2">
    <source>
        <dbReference type="ARBA" id="ARBA00022475"/>
    </source>
</evidence>
<keyword evidence="3" id="KW-0328">Glycosyltransferase</keyword>
<evidence type="ECO:0000256" key="3">
    <source>
        <dbReference type="ARBA" id="ARBA00022676"/>
    </source>
</evidence>
<reference evidence="7 8" key="1">
    <citation type="submission" date="2023-09" db="EMBL/GenBank/DDBJ databases">
        <authorList>
            <person name="Rey-Velasco X."/>
        </authorList>
    </citation>
    <scope>NUCLEOTIDE SEQUENCE [LARGE SCALE GENOMIC DNA]</scope>
    <source>
        <strain evidence="7 8">F388</strain>
    </source>
</reference>
<dbReference type="Gene3D" id="3.90.550.10">
    <property type="entry name" value="Spore Coat Polysaccharide Biosynthesis Protein SpsA, Chain A"/>
    <property type="match status" value="1"/>
</dbReference>
<dbReference type="EMBL" id="JAVRHR010000002">
    <property type="protein sequence ID" value="MDT0607114.1"/>
    <property type="molecule type" value="Genomic_DNA"/>
</dbReference>
<sequence length="239" mass="27381">MVSVLIPAHNERKNLESLVPYLKHLKHGNDNEIVIASSFSDSDGYEDLKDKYHVSVLKCQGKGRALQMNAAAQLAKGDVLAFLHADVKPPVSFFDDIKTSIIDGYDAGFFSYQFDKDDFFLKINASFTTKDGLFTGGGDQCLFIKRNVFDNMDGFDEKQVIMEDFEFFKRMKSNKIPYKIVKSDLVVSSRKYENNSYLRVNITNFLLVVLFKFGYSPENLKKLHNTLLRLPYQHNTSRT</sequence>
<comment type="caution">
    <text evidence="7">The sequence shown here is derived from an EMBL/GenBank/DDBJ whole genome shotgun (WGS) entry which is preliminary data.</text>
</comment>
<gene>
    <name evidence="7" type="ORF">RM706_08740</name>
</gene>
<dbReference type="PANTHER" id="PTHR43646">
    <property type="entry name" value="GLYCOSYLTRANSFERASE"/>
    <property type="match status" value="1"/>
</dbReference>
<evidence type="ECO:0000313" key="7">
    <source>
        <dbReference type="EMBL" id="MDT0607114.1"/>
    </source>
</evidence>
<dbReference type="SUPFAM" id="SSF53448">
    <property type="entry name" value="Nucleotide-diphospho-sugar transferases"/>
    <property type="match status" value="1"/>
</dbReference>
<keyword evidence="4" id="KW-0808">Transferase</keyword>
<proteinExistence type="predicted"/>
<dbReference type="InterPro" id="IPR029044">
    <property type="entry name" value="Nucleotide-diphossugar_trans"/>
</dbReference>
<feature type="domain" description="Glycosyltransferase 2-like" evidence="6">
    <location>
        <begin position="3"/>
        <end position="120"/>
    </location>
</feature>
<organism evidence="7 8">
    <name type="scientific">Croceitalea rosinachiae</name>
    <dbReference type="NCBI Taxonomy" id="3075596"/>
    <lineage>
        <taxon>Bacteria</taxon>
        <taxon>Pseudomonadati</taxon>
        <taxon>Bacteroidota</taxon>
        <taxon>Flavobacteriia</taxon>
        <taxon>Flavobacteriales</taxon>
        <taxon>Flavobacteriaceae</taxon>
        <taxon>Croceitalea</taxon>
    </lineage>
</organism>
<protein>
    <submittedName>
        <fullName evidence="7">Glycosyltransferase</fullName>
    </submittedName>
</protein>
<evidence type="ECO:0000259" key="6">
    <source>
        <dbReference type="Pfam" id="PF00535"/>
    </source>
</evidence>
<evidence type="ECO:0000313" key="8">
    <source>
        <dbReference type="Proteomes" id="UP001255246"/>
    </source>
</evidence>
<dbReference type="Pfam" id="PF00535">
    <property type="entry name" value="Glycos_transf_2"/>
    <property type="match status" value="1"/>
</dbReference>
<dbReference type="RefSeq" id="WP_311350676.1">
    <property type="nucleotide sequence ID" value="NZ_JAVRHR010000002.1"/>
</dbReference>
<dbReference type="InterPro" id="IPR026461">
    <property type="entry name" value="Trfase_2_rSAM/seldom_assoc"/>
</dbReference>
<comment type="subcellular location">
    <subcellularLocation>
        <location evidence="1">Cell membrane</location>
    </subcellularLocation>
</comment>
<keyword evidence="8" id="KW-1185">Reference proteome</keyword>
<dbReference type="PANTHER" id="PTHR43646:SF2">
    <property type="entry name" value="GLYCOSYLTRANSFERASE 2-LIKE DOMAIN-CONTAINING PROTEIN"/>
    <property type="match status" value="1"/>
</dbReference>
<dbReference type="InterPro" id="IPR001173">
    <property type="entry name" value="Glyco_trans_2-like"/>
</dbReference>
<accession>A0ABU3AAA9</accession>